<reference evidence="3" key="2">
    <citation type="journal article" date="2015" name="Data Brief">
        <title>Shoot transcriptome of the giant reed, Arundo donax.</title>
        <authorList>
            <person name="Barrero R.A."/>
            <person name="Guerrero F.D."/>
            <person name="Moolhuijzen P."/>
            <person name="Goolsby J.A."/>
            <person name="Tidwell J."/>
            <person name="Bellgard S.E."/>
            <person name="Bellgard M.I."/>
        </authorList>
    </citation>
    <scope>NUCLEOTIDE SEQUENCE</scope>
    <source>
        <tissue evidence="3">Shoot tissue taken approximately 20 cm above the soil surface</tissue>
    </source>
</reference>
<keyword evidence="2" id="KW-0472">Membrane</keyword>
<evidence type="ECO:0000256" key="1">
    <source>
        <dbReference type="SAM" id="MobiDB-lite"/>
    </source>
</evidence>
<name>A0A0A9AKA8_ARUDO</name>
<evidence type="ECO:0000256" key="2">
    <source>
        <dbReference type="SAM" id="Phobius"/>
    </source>
</evidence>
<proteinExistence type="predicted"/>
<reference evidence="3" key="1">
    <citation type="submission" date="2014-09" db="EMBL/GenBank/DDBJ databases">
        <authorList>
            <person name="Magalhaes I.L.F."/>
            <person name="Oliveira U."/>
            <person name="Santos F.R."/>
            <person name="Vidigal T.H.D.A."/>
            <person name="Brescovit A.D."/>
            <person name="Santos A.J."/>
        </authorList>
    </citation>
    <scope>NUCLEOTIDE SEQUENCE</scope>
    <source>
        <tissue evidence="3">Shoot tissue taken approximately 20 cm above the soil surface</tissue>
    </source>
</reference>
<evidence type="ECO:0000313" key="3">
    <source>
        <dbReference type="EMBL" id="JAD47522.1"/>
    </source>
</evidence>
<feature type="transmembrane region" description="Helical" evidence="2">
    <location>
        <begin position="98"/>
        <end position="117"/>
    </location>
</feature>
<dbReference type="AlphaFoldDB" id="A0A0A9AKA8"/>
<keyword evidence="2" id="KW-1133">Transmembrane helix</keyword>
<dbReference type="EMBL" id="GBRH01250373">
    <property type="protein sequence ID" value="JAD47522.1"/>
    <property type="molecule type" value="Transcribed_RNA"/>
</dbReference>
<feature type="region of interest" description="Disordered" evidence="1">
    <location>
        <begin position="1"/>
        <end position="24"/>
    </location>
</feature>
<organism evidence="3">
    <name type="scientific">Arundo donax</name>
    <name type="common">Giant reed</name>
    <name type="synonym">Donax arundinaceus</name>
    <dbReference type="NCBI Taxonomy" id="35708"/>
    <lineage>
        <taxon>Eukaryota</taxon>
        <taxon>Viridiplantae</taxon>
        <taxon>Streptophyta</taxon>
        <taxon>Embryophyta</taxon>
        <taxon>Tracheophyta</taxon>
        <taxon>Spermatophyta</taxon>
        <taxon>Magnoliopsida</taxon>
        <taxon>Liliopsida</taxon>
        <taxon>Poales</taxon>
        <taxon>Poaceae</taxon>
        <taxon>PACMAD clade</taxon>
        <taxon>Arundinoideae</taxon>
        <taxon>Arundineae</taxon>
        <taxon>Arundo</taxon>
    </lineage>
</organism>
<sequence>MQHVTMHQGNSCERRQTQRVGHYSPDTRLSNTYEGCPPDCIAPAGSLASFLHSVMLNVCILAMRLHTAGDDDLVRVMLASSCWSLATRRTRRLHGARMRVIGMIQIASSSISIAAWFL</sequence>
<protein>
    <submittedName>
        <fullName evidence="3">Uncharacterized protein</fullName>
    </submittedName>
</protein>
<keyword evidence="2" id="KW-0812">Transmembrane</keyword>
<feature type="compositionally biased region" description="Polar residues" evidence="1">
    <location>
        <begin position="1"/>
        <end position="11"/>
    </location>
</feature>
<accession>A0A0A9AKA8</accession>